<dbReference type="Proteomes" id="UP000248079">
    <property type="component" value="Unassembled WGS sequence"/>
</dbReference>
<dbReference type="SUPFAM" id="SSF53098">
    <property type="entry name" value="Ribonuclease H-like"/>
    <property type="match status" value="1"/>
</dbReference>
<name>A0A2V3ZY62_9BACT</name>
<evidence type="ECO:0000313" key="8">
    <source>
        <dbReference type="Proteomes" id="UP000248079"/>
    </source>
</evidence>
<keyword evidence="8" id="KW-1185">Reference proteome</keyword>
<dbReference type="EMBL" id="QFLI01000003">
    <property type="protein sequence ID" value="PXY01615.1"/>
    <property type="molecule type" value="Genomic_DNA"/>
</dbReference>
<dbReference type="PANTHER" id="PTHR33317:SF4">
    <property type="entry name" value="POLYNUCLEOTIDYL TRANSFERASE, RIBONUCLEASE H-LIKE SUPERFAMILY PROTEIN"/>
    <property type="match status" value="1"/>
</dbReference>
<dbReference type="NCBIfam" id="TIGR00250">
    <property type="entry name" value="RNAse_H_YqgF"/>
    <property type="match status" value="1"/>
</dbReference>
<evidence type="ECO:0000259" key="6">
    <source>
        <dbReference type="SMART" id="SM00732"/>
    </source>
</evidence>
<evidence type="ECO:0000313" key="7">
    <source>
        <dbReference type="EMBL" id="PXY01615.1"/>
    </source>
</evidence>
<dbReference type="AlphaFoldDB" id="A0A2V3ZY62"/>
<dbReference type="InterPro" id="IPR037027">
    <property type="entry name" value="YqgF/RNaseH-like_dom_sf"/>
</dbReference>
<reference evidence="7 8" key="1">
    <citation type="submission" date="2018-05" db="EMBL/GenBank/DDBJ databases">
        <title>Marinifilum breve JC075T sp. nov., a marine bacterium isolated from Yongle Blue Hole in the South China Sea.</title>
        <authorList>
            <person name="Fu T."/>
        </authorList>
    </citation>
    <scope>NUCLEOTIDE SEQUENCE [LARGE SCALE GENOMIC DNA]</scope>
    <source>
        <strain evidence="7 8">JC075</strain>
    </source>
</reference>
<keyword evidence="4 5" id="KW-0378">Hydrolase</keyword>
<protein>
    <recommendedName>
        <fullName evidence="5">Putative pre-16S rRNA nuclease</fullName>
        <ecNumber evidence="5">3.1.-.-</ecNumber>
    </recommendedName>
</protein>
<dbReference type="InterPro" id="IPR012337">
    <property type="entry name" value="RNaseH-like_sf"/>
</dbReference>
<dbReference type="CDD" id="cd16964">
    <property type="entry name" value="YqgF"/>
    <property type="match status" value="1"/>
</dbReference>
<comment type="function">
    <text evidence="5">Could be a nuclease involved in processing of the 5'-end of pre-16S rRNA.</text>
</comment>
<evidence type="ECO:0000256" key="3">
    <source>
        <dbReference type="ARBA" id="ARBA00022722"/>
    </source>
</evidence>
<evidence type="ECO:0000256" key="2">
    <source>
        <dbReference type="ARBA" id="ARBA00022517"/>
    </source>
</evidence>
<keyword evidence="2 5" id="KW-0690">Ribosome biogenesis</keyword>
<comment type="similarity">
    <text evidence="5">Belongs to the YqgF HJR family.</text>
</comment>
<dbReference type="EC" id="3.1.-.-" evidence="5"/>
<dbReference type="InterPro" id="IPR005227">
    <property type="entry name" value="YqgF"/>
</dbReference>
<evidence type="ECO:0000256" key="4">
    <source>
        <dbReference type="ARBA" id="ARBA00022801"/>
    </source>
</evidence>
<feature type="domain" description="YqgF/RNase H-like" evidence="6">
    <location>
        <begin position="2"/>
        <end position="100"/>
    </location>
</feature>
<sequence>MARILAIDYGRKRVGLAVTDPMQIIANGLDTVAAKDLLDYLEKYMANEEVEIFVVGYPKQLNNEDSESMKYLKPFLGKLKKKFPDIPIEMVDERFTSKIAFQTMIDGGLKKKQRQDKAMIDKVSATIILQSYMETKRNMF</sequence>
<dbReference type="GO" id="GO:0000967">
    <property type="term" value="P:rRNA 5'-end processing"/>
    <property type="evidence" value="ECO:0007669"/>
    <property type="project" value="UniProtKB-UniRule"/>
</dbReference>
<dbReference type="Pfam" id="PF03652">
    <property type="entry name" value="RuvX"/>
    <property type="match status" value="1"/>
</dbReference>
<dbReference type="GO" id="GO:0016788">
    <property type="term" value="F:hydrolase activity, acting on ester bonds"/>
    <property type="evidence" value="ECO:0007669"/>
    <property type="project" value="UniProtKB-UniRule"/>
</dbReference>
<evidence type="ECO:0000256" key="5">
    <source>
        <dbReference type="HAMAP-Rule" id="MF_00651"/>
    </source>
</evidence>
<gene>
    <name evidence="7" type="ORF">DF185_09085</name>
</gene>
<dbReference type="InterPro" id="IPR006641">
    <property type="entry name" value="YqgF/RNaseH-like_dom"/>
</dbReference>
<dbReference type="OrthoDB" id="9796140at2"/>
<dbReference type="GO" id="GO:0004518">
    <property type="term" value="F:nuclease activity"/>
    <property type="evidence" value="ECO:0007669"/>
    <property type="project" value="UniProtKB-KW"/>
</dbReference>
<dbReference type="PANTHER" id="PTHR33317">
    <property type="entry name" value="POLYNUCLEOTIDYL TRANSFERASE, RIBONUCLEASE H-LIKE SUPERFAMILY PROTEIN"/>
    <property type="match status" value="1"/>
</dbReference>
<dbReference type="RefSeq" id="WP_110360424.1">
    <property type="nucleotide sequence ID" value="NZ_QFLI01000003.1"/>
</dbReference>
<dbReference type="Gene3D" id="3.30.420.140">
    <property type="entry name" value="YqgF/RNase H-like domain"/>
    <property type="match status" value="1"/>
</dbReference>
<dbReference type="GO" id="GO:0005829">
    <property type="term" value="C:cytosol"/>
    <property type="evidence" value="ECO:0007669"/>
    <property type="project" value="TreeGrafter"/>
</dbReference>
<organism evidence="7 8">
    <name type="scientific">Marinifilum breve</name>
    <dbReference type="NCBI Taxonomy" id="2184082"/>
    <lineage>
        <taxon>Bacteria</taxon>
        <taxon>Pseudomonadati</taxon>
        <taxon>Bacteroidota</taxon>
        <taxon>Bacteroidia</taxon>
        <taxon>Marinilabiliales</taxon>
        <taxon>Marinifilaceae</taxon>
    </lineage>
</organism>
<keyword evidence="1 5" id="KW-0963">Cytoplasm</keyword>
<accession>A0A2V3ZY62</accession>
<proteinExistence type="inferred from homology"/>
<dbReference type="SMART" id="SM00732">
    <property type="entry name" value="YqgFc"/>
    <property type="match status" value="1"/>
</dbReference>
<keyword evidence="3 5" id="KW-0540">Nuclease</keyword>
<dbReference type="HAMAP" id="MF_00651">
    <property type="entry name" value="Nuclease_YqgF"/>
    <property type="match status" value="1"/>
</dbReference>
<comment type="subcellular location">
    <subcellularLocation>
        <location evidence="5">Cytoplasm</location>
    </subcellularLocation>
</comment>
<comment type="caution">
    <text evidence="7">The sequence shown here is derived from an EMBL/GenBank/DDBJ whole genome shotgun (WGS) entry which is preliminary data.</text>
</comment>
<evidence type="ECO:0000256" key="1">
    <source>
        <dbReference type="ARBA" id="ARBA00022490"/>
    </source>
</evidence>